<comment type="caution">
    <text evidence="1">The sequence shown here is derived from an EMBL/GenBank/DDBJ whole genome shotgun (WGS) entry which is preliminary data.</text>
</comment>
<protein>
    <submittedName>
        <fullName evidence="1">Uncharacterized protein</fullName>
    </submittedName>
</protein>
<dbReference type="EMBL" id="AMYD01002058">
    <property type="protein sequence ID" value="EQB50425.1"/>
    <property type="molecule type" value="Genomic_DNA"/>
</dbReference>
<accession>T0LQE8</accession>
<dbReference type="HOGENOM" id="CLU_3433119_0_0_1"/>
<reference evidence="2" key="1">
    <citation type="journal article" date="2013" name="Mol. Plant Microbe Interact.">
        <title>Global aspects of pacC regulation of pathogenicity genes in Colletotrichum gloeosporioides as revealed by transcriptome analysis.</title>
        <authorList>
            <person name="Alkan N."/>
            <person name="Meng X."/>
            <person name="Friedlander G."/>
            <person name="Reuveni E."/>
            <person name="Sukno S."/>
            <person name="Sherman A."/>
            <person name="Thon M."/>
            <person name="Fluhr R."/>
            <person name="Prusky D."/>
        </authorList>
    </citation>
    <scope>NUCLEOTIDE SEQUENCE [LARGE SCALE GENOMIC DNA]</scope>
    <source>
        <strain evidence="2">Cg-14</strain>
    </source>
</reference>
<evidence type="ECO:0000313" key="1">
    <source>
        <dbReference type="EMBL" id="EQB50425.1"/>
    </source>
</evidence>
<name>T0LQE8_COLGC</name>
<evidence type="ECO:0000313" key="2">
    <source>
        <dbReference type="Proteomes" id="UP000015530"/>
    </source>
</evidence>
<dbReference type="Proteomes" id="UP000015530">
    <property type="component" value="Unassembled WGS sequence"/>
</dbReference>
<organism evidence="1 2">
    <name type="scientific">Colletotrichum gloeosporioides (strain Cg-14)</name>
    <name type="common">Anthracnose fungus</name>
    <name type="synonym">Glomerella cingulata</name>
    <dbReference type="NCBI Taxonomy" id="1237896"/>
    <lineage>
        <taxon>Eukaryota</taxon>
        <taxon>Fungi</taxon>
        <taxon>Dikarya</taxon>
        <taxon>Ascomycota</taxon>
        <taxon>Pezizomycotina</taxon>
        <taxon>Sordariomycetes</taxon>
        <taxon>Hypocreomycetidae</taxon>
        <taxon>Glomerellales</taxon>
        <taxon>Glomerellaceae</taxon>
        <taxon>Colletotrichum</taxon>
        <taxon>Colletotrichum gloeosporioides species complex</taxon>
    </lineage>
</organism>
<proteinExistence type="predicted"/>
<dbReference type="AlphaFoldDB" id="T0LQE8"/>
<gene>
    <name evidence="1" type="ORF">CGLO_10140</name>
</gene>
<sequence>MKVTGNIIALVRAFWL</sequence>